<feature type="compositionally biased region" description="Low complexity" evidence="1">
    <location>
        <begin position="81"/>
        <end position="102"/>
    </location>
</feature>
<name>A0ABV1Y1B5_9ACTN</name>
<gene>
    <name evidence="3" type="ORF">ABT384_33010</name>
</gene>
<evidence type="ECO:0000256" key="1">
    <source>
        <dbReference type="SAM" id="MobiDB-lite"/>
    </source>
</evidence>
<keyword evidence="2" id="KW-0472">Membrane</keyword>
<keyword evidence="4" id="KW-1185">Reference proteome</keyword>
<feature type="transmembrane region" description="Helical" evidence="2">
    <location>
        <begin position="7"/>
        <end position="31"/>
    </location>
</feature>
<sequence length="133" mass="12164">MATRSKALVWAGVGLCVAGAAGLIVGGVLNVDAADPWASVAGGAAGLLGLAVTLYALLGSAPTPSSSVKASGARSVAAGGSIGTVSTGNGATGGAAPTMPTSPSRPSGPVNSSGERSVAAGGDIGSVSTGDDA</sequence>
<keyword evidence="2" id="KW-1133">Transmembrane helix</keyword>
<organism evidence="3 4">
    <name type="scientific">Streptomyces lanatus</name>
    <dbReference type="NCBI Taxonomy" id="66900"/>
    <lineage>
        <taxon>Bacteria</taxon>
        <taxon>Bacillati</taxon>
        <taxon>Actinomycetota</taxon>
        <taxon>Actinomycetes</taxon>
        <taxon>Kitasatosporales</taxon>
        <taxon>Streptomycetaceae</taxon>
        <taxon>Streptomyces</taxon>
    </lineage>
</organism>
<feature type="region of interest" description="Disordered" evidence="1">
    <location>
        <begin position="81"/>
        <end position="133"/>
    </location>
</feature>
<evidence type="ECO:0000313" key="3">
    <source>
        <dbReference type="EMBL" id="MER7377455.1"/>
    </source>
</evidence>
<reference evidence="3 4" key="1">
    <citation type="submission" date="2024-06" db="EMBL/GenBank/DDBJ databases">
        <title>The Natural Products Discovery Center: Release of the First 8490 Sequenced Strains for Exploring Actinobacteria Biosynthetic Diversity.</title>
        <authorList>
            <person name="Kalkreuter E."/>
            <person name="Kautsar S.A."/>
            <person name="Yang D."/>
            <person name="Bader C.D."/>
            <person name="Teijaro C.N."/>
            <person name="Fluegel L."/>
            <person name="Davis C.M."/>
            <person name="Simpson J.R."/>
            <person name="Lauterbach L."/>
            <person name="Steele A.D."/>
            <person name="Gui C."/>
            <person name="Meng S."/>
            <person name="Li G."/>
            <person name="Viehrig K."/>
            <person name="Ye F."/>
            <person name="Su P."/>
            <person name="Kiefer A.F."/>
            <person name="Nichols A."/>
            <person name="Cepeda A.J."/>
            <person name="Yan W."/>
            <person name="Fan B."/>
            <person name="Jiang Y."/>
            <person name="Adhikari A."/>
            <person name="Zheng C.-J."/>
            <person name="Schuster L."/>
            <person name="Cowan T.M."/>
            <person name="Smanski M.J."/>
            <person name="Chevrette M.G."/>
            <person name="De Carvalho L.P.S."/>
            <person name="Shen B."/>
        </authorList>
    </citation>
    <scope>NUCLEOTIDE SEQUENCE [LARGE SCALE GENOMIC DNA]</scope>
    <source>
        <strain evidence="3 4">NPDC000155</strain>
    </source>
</reference>
<evidence type="ECO:0000313" key="4">
    <source>
        <dbReference type="Proteomes" id="UP001486207"/>
    </source>
</evidence>
<protein>
    <recommendedName>
        <fullName evidence="5">Integral membrane protein</fullName>
    </recommendedName>
</protein>
<evidence type="ECO:0000256" key="2">
    <source>
        <dbReference type="SAM" id="Phobius"/>
    </source>
</evidence>
<accession>A0ABV1Y1B5</accession>
<evidence type="ECO:0008006" key="5">
    <source>
        <dbReference type="Google" id="ProtNLM"/>
    </source>
</evidence>
<dbReference type="EMBL" id="JBEPFB010000018">
    <property type="protein sequence ID" value="MER7377455.1"/>
    <property type="molecule type" value="Genomic_DNA"/>
</dbReference>
<dbReference type="RefSeq" id="WP_229912254.1">
    <property type="nucleotide sequence ID" value="NZ_BNBM01000018.1"/>
</dbReference>
<comment type="caution">
    <text evidence="3">The sequence shown here is derived from an EMBL/GenBank/DDBJ whole genome shotgun (WGS) entry which is preliminary data.</text>
</comment>
<keyword evidence="2" id="KW-0812">Transmembrane</keyword>
<proteinExistence type="predicted"/>
<feature type="transmembrane region" description="Helical" evidence="2">
    <location>
        <begin position="37"/>
        <end position="58"/>
    </location>
</feature>
<dbReference type="Proteomes" id="UP001486207">
    <property type="component" value="Unassembled WGS sequence"/>
</dbReference>